<protein>
    <recommendedName>
        <fullName evidence="4">Lipoprotein CseA</fullName>
    </recommendedName>
</protein>
<evidence type="ECO:0000313" key="3">
    <source>
        <dbReference type="Proteomes" id="UP000675554"/>
    </source>
</evidence>
<dbReference type="EMBL" id="JAGSMN010000625">
    <property type="protein sequence ID" value="MBR7676259.1"/>
    <property type="molecule type" value="Genomic_DNA"/>
</dbReference>
<feature type="region of interest" description="Disordered" evidence="1">
    <location>
        <begin position="40"/>
        <end position="97"/>
    </location>
</feature>
<accession>A0A8T4IVR6</accession>
<evidence type="ECO:0000313" key="2">
    <source>
        <dbReference type="EMBL" id="MBR7676259.1"/>
    </source>
</evidence>
<organism evidence="2 3">
    <name type="scientific">Streptomyces daliensis</name>
    <dbReference type="NCBI Taxonomy" id="299421"/>
    <lineage>
        <taxon>Bacteria</taxon>
        <taxon>Bacillati</taxon>
        <taxon>Actinomycetota</taxon>
        <taxon>Actinomycetes</taxon>
        <taxon>Kitasatosporales</taxon>
        <taxon>Streptomycetaceae</taxon>
        <taxon>Streptomyces</taxon>
    </lineage>
</organism>
<name>A0A8T4IVR6_9ACTN</name>
<dbReference type="PROSITE" id="PS51257">
    <property type="entry name" value="PROKAR_LIPOPROTEIN"/>
    <property type="match status" value="1"/>
</dbReference>
<feature type="compositionally biased region" description="Basic and acidic residues" evidence="1">
    <location>
        <begin position="81"/>
        <end position="97"/>
    </location>
</feature>
<comment type="caution">
    <text evidence="2">The sequence shown here is derived from an EMBL/GenBank/DDBJ whole genome shotgun (WGS) entry which is preliminary data.</text>
</comment>
<feature type="compositionally biased region" description="Gly residues" evidence="1">
    <location>
        <begin position="247"/>
        <end position="257"/>
    </location>
</feature>
<reference evidence="2" key="1">
    <citation type="submission" date="2021-04" db="EMBL/GenBank/DDBJ databases">
        <title>Sequencing of actinobacteria type strains.</title>
        <authorList>
            <person name="Nguyen G.-S."/>
            <person name="Wentzel A."/>
        </authorList>
    </citation>
    <scope>NUCLEOTIDE SEQUENCE</scope>
    <source>
        <strain evidence="2">DSM 42095</strain>
    </source>
</reference>
<gene>
    <name evidence="2" type="ORF">KDA82_25265</name>
</gene>
<dbReference type="Proteomes" id="UP000675554">
    <property type="component" value="Unassembled WGS sequence"/>
</dbReference>
<keyword evidence="3" id="KW-1185">Reference proteome</keyword>
<sequence length="257" mass="25989">MPRHTGGLTGAAALLLVVGAAAGVTGIAGCGVAENGVRVEGSPAVSEGPRASASLVSTPPPSAPSGRSGDSGESGESGESEAEKAENSEKAQKAEGEDGKVDVLALLRADPKVSSDVKRNLRKPCTGHVWPVDVAYGHLTGAGTQDMVVNVTSCDTGFGQGSYVYRHASDGSYDHVFTKEEPPVYAEVSGRVLKVVKDVYVGDEPTCCPTGRYTTTYVWRDGSFKVKARAYDDTGDTGASPSPAPGAGAGAGSAAGG</sequence>
<evidence type="ECO:0008006" key="4">
    <source>
        <dbReference type="Google" id="ProtNLM"/>
    </source>
</evidence>
<proteinExistence type="predicted"/>
<dbReference type="AlphaFoldDB" id="A0A8T4IVR6"/>
<evidence type="ECO:0000256" key="1">
    <source>
        <dbReference type="SAM" id="MobiDB-lite"/>
    </source>
</evidence>
<feature type="region of interest" description="Disordered" evidence="1">
    <location>
        <begin position="232"/>
        <end position="257"/>
    </location>
</feature>